<dbReference type="AlphaFoldDB" id="A0A2K9EMY1"/>
<dbReference type="Gene3D" id="3.30.360.10">
    <property type="entry name" value="Dihydrodipicolinate Reductase, domain 2"/>
    <property type="match status" value="1"/>
</dbReference>
<evidence type="ECO:0000313" key="4">
    <source>
        <dbReference type="EMBL" id="AUH32995.1"/>
    </source>
</evidence>
<dbReference type="PANTHER" id="PTHR43708:SF3">
    <property type="entry name" value="OXIDOREDUCTASE"/>
    <property type="match status" value="1"/>
</dbReference>
<feature type="domain" description="Gfo/Idh/MocA-like oxidoreductase N-terminal" evidence="2">
    <location>
        <begin position="4"/>
        <end position="131"/>
    </location>
</feature>
<dbReference type="KEGG" id="paro:CUV01_05930"/>
<organism evidence="4 5">
    <name type="scientific">Paracoccus tegillarcae</name>
    <dbReference type="NCBI Taxonomy" id="1529068"/>
    <lineage>
        <taxon>Bacteria</taxon>
        <taxon>Pseudomonadati</taxon>
        <taxon>Pseudomonadota</taxon>
        <taxon>Alphaproteobacteria</taxon>
        <taxon>Rhodobacterales</taxon>
        <taxon>Paracoccaceae</taxon>
        <taxon>Paracoccus</taxon>
    </lineage>
</organism>
<gene>
    <name evidence="4" type="ORF">CUV01_05930</name>
</gene>
<dbReference type="PANTHER" id="PTHR43708">
    <property type="entry name" value="CONSERVED EXPRESSED OXIDOREDUCTASE (EUROFUNG)"/>
    <property type="match status" value="1"/>
</dbReference>
<evidence type="ECO:0000313" key="5">
    <source>
        <dbReference type="Proteomes" id="UP000233742"/>
    </source>
</evidence>
<feature type="region of interest" description="Disordered" evidence="1">
    <location>
        <begin position="175"/>
        <end position="195"/>
    </location>
</feature>
<dbReference type="InterPro" id="IPR055170">
    <property type="entry name" value="GFO_IDH_MocA-like_dom"/>
</dbReference>
<accession>A0A2K9EMY1</accession>
<dbReference type="GO" id="GO:0000166">
    <property type="term" value="F:nucleotide binding"/>
    <property type="evidence" value="ECO:0007669"/>
    <property type="project" value="InterPro"/>
</dbReference>
<reference evidence="4 5" key="1">
    <citation type="submission" date="2017-12" db="EMBL/GenBank/DDBJ databases">
        <authorList>
            <person name="Hurst M.R.H."/>
        </authorList>
    </citation>
    <scope>NUCLEOTIDE SEQUENCE [LARGE SCALE GENOMIC DNA]</scope>
    <source>
        <strain evidence="4 5">BM15</strain>
    </source>
</reference>
<proteinExistence type="predicted"/>
<dbReference type="EMBL" id="CP025408">
    <property type="protein sequence ID" value="AUH32995.1"/>
    <property type="molecule type" value="Genomic_DNA"/>
</dbReference>
<evidence type="ECO:0000256" key="1">
    <source>
        <dbReference type="SAM" id="MobiDB-lite"/>
    </source>
</evidence>
<evidence type="ECO:0000259" key="2">
    <source>
        <dbReference type="Pfam" id="PF01408"/>
    </source>
</evidence>
<name>A0A2K9EMY1_9RHOB</name>
<evidence type="ECO:0000259" key="3">
    <source>
        <dbReference type="Pfam" id="PF22725"/>
    </source>
</evidence>
<protein>
    <submittedName>
        <fullName evidence="4">Oxidoreductase</fullName>
    </submittedName>
</protein>
<dbReference type="Gene3D" id="3.40.50.720">
    <property type="entry name" value="NAD(P)-binding Rossmann-like Domain"/>
    <property type="match status" value="1"/>
</dbReference>
<dbReference type="InterPro" id="IPR036291">
    <property type="entry name" value="NAD(P)-bd_dom_sf"/>
</dbReference>
<sequence length="380" mass="40194">MARIRLGMVGGGNDAFIGGVHRIASRIDDRFELVAGALSSTPEKAKASGEALGLAPERSYGSFEEMAEAEAAREDGIEAVSIVTPNHVHYSAAKAFLDRGIHVICDKPLTSTAEDAEAMANAVAGSKALFILTHNYTGYPMIRQAREMIAAGDIGTLRVVQVEYAQDWLTDPVESEGSKQAQWRTDPARSGAGGATGDIGTHAYNLACFVTGLRGEELAADLQSFGVGRSLDDNAHVMLRFAGGGRGMLWCSQVAPGNENNLRLRVYGDKGGLEWKQEDPNYLWFTPHGEPPRLIRRMGAGASEAANAVSRIPGGHPEGYLEGFATIYAGAADAIRAVQGGSARDDAMGLLPDIQAGLDGMAFVRACVTSAGDNSAWVKL</sequence>
<dbReference type="InterPro" id="IPR051317">
    <property type="entry name" value="Gfo/Idh/MocA_oxidoreduct"/>
</dbReference>
<dbReference type="InterPro" id="IPR000683">
    <property type="entry name" value="Gfo/Idh/MocA-like_OxRdtase_N"/>
</dbReference>
<dbReference type="Pfam" id="PF22725">
    <property type="entry name" value="GFO_IDH_MocA_C3"/>
    <property type="match status" value="1"/>
</dbReference>
<dbReference type="SUPFAM" id="SSF55347">
    <property type="entry name" value="Glyceraldehyde-3-phosphate dehydrogenase-like, C-terminal domain"/>
    <property type="match status" value="1"/>
</dbReference>
<dbReference type="Pfam" id="PF01408">
    <property type="entry name" value="GFO_IDH_MocA"/>
    <property type="match status" value="1"/>
</dbReference>
<dbReference type="SUPFAM" id="SSF51735">
    <property type="entry name" value="NAD(P)-binding Rossmann-fold domains"/>
    <property type="match status" value="1"/>
</dbReference>
<dbReference type="Proteomes" id="UP000233742">
    <property type="component" value="Chromosome"/>
</dbReference>
<dbReference type="OrthoDB" id="9815825at2"/>
<feature type="domain" description="GFO/IDH/MocA-like oxidoreductase" evidence="3">
    <location>
        <begin position="142"/>
        <end position="274"/>
    </location>
</feature>
<dbReference type="RefSeq" id="WP_101459668.1">
    <property type="nucleotide sequence ID" value="NZ_CP025408.1"/>
</dbReference>
<keyword evidence="5" id="KW-1185">Reference proteome</keyword>